<gene>
    <name evidence="2" type="ORF">EZS27_022094</name>
</gene>
<comment type="caution">
    <text evidence="2">The sequence shown here is derived from an EMBL/GenBank/DDBJ whole genome shotgun (WGS) entry which is preliminary data.</text>
</comment>
<dbReference type="SUPFAM" id="SSF52206">
    <property type="entry name" value="Hypothetical protein MTH538"/>
    <property type="match status" value="1"/>
</dbReference>
<name>A0A5J4R5U2_9ZZZZ</name>
<dbReference type="InterPro" id="IPR036490">
    <property type="entry name" value="ThsB_TIR-like_sf"/>
</dbReference>
<dbReference type="EMBL" id="SNRY01001709">
    <property type="protein sequence ID" value="KAA6329059.1"/>
    <property type="molecule type" value="Genomic_DNA"/>
</dbReference>
<protein>
    <recommendedName>
        <fullName evidence="1">Thoeris protein ThsB TIR-like domain-containing protein</fullName>
    </recommendedName>
</protein>
<organism evidence="2">
    <name type="scientific">termite gut metagenome</name>
    <dbReference type="NCBI Taxonomy" id="433724"/>
    <lineage>
        <taxon>unclassified sequences</taxon>
        <taxon>metagenomes</taxon>
        <taxon>organismal metagenomes</taxon>
    </lineage>
</organism>
<accession>A0A5J4R5U2</accession>
<sequence>MAKRQIFYSFHYANDVFRVQQIRNIGVLDGNPPASANEWEEVERGGDIAIKRWIDNNMYYRSCVIVLIGSETANRKWVKYEIEKAWNERKGLFGIYIHNLKCPVKGTSVQGVNPFEQIATTRGKGIKCYNPKSWDAYNDIRNNIEQW</sequence>
<evidence type="ECO:0000313" key="2">
    <source>
        <dbReference type="EMBL" id="KAA6329059.1"/>
    </source>
</evidence>
<dbReference type="InterPro" id="IPR015032">
    <property type="entry name" value="ThsB__TIR-like_domain"/>
</dbReference>
<proteinExistence type="predicted"/>
<feature type="domain" description="Thoeris protein ThsB TIR-like" evidence="1">
    <location>
        <begin position="7"/>
        <end position="101"/>
    </location>
</feature>
<dbReference type="Gene3D" id="3.40.50.9200">
    <property type="entry name" value="Hypothetical protein MTH538"/>
    <property type="match status" value="1"/>
</dbReference>
<reference evidence="2" key="1">
    <citation type="submission" date="2019-03" db="EMBL/GenBank/DDBJ databases">
        <title>Single cell metagenomics reveals metabolic interactions within the superorganism composed of flagellate Streblomastix strix and complex community of Bacteroidetes bacteria on its surface.</title>
        <authorList>
            <person name="Treitli S.C."/>
            <person name="Kolisko M."/>
            <person name="Husnik F."/>
            <person name="Keeling P."/>
            <person name="Hampl V."/>
        </authorList>
    </citation>
    <scope>NUCLEOTIDE SEQUENCE</scope>
    <source>
        <strain evidence="2">STM</strain>
    </source>
</reference>
<dbReference type="AlphaFoldDB" id="A0A5J4R5U2"/>
<dbReference type="Pfam" id="PF08937">
    <property type="entry name" value="ThsB_TIR"/>
    <property type="match status" value="1"/>
</dbReference>
<evidence type="ECO:0000259" key="1">
    <source>
        <dbReference type="Pfam" id="PF08937"/>
    </source>
</evidence>